<keyword evidence="4" id="KW-0378">Hydrolase</keyword>
<comment type="caution">
    <text evidence="4">The sequence shown here is derived from an EMBL/GenBank/DDBJ whole genome shotgun (WGS) entry which is preliminary data.</text>
</comment>
<evidence type="ECO:0000313" key="4">
    <source>
        <dbReference type="EMBL" id="MBB3328386.1"/>
    </source>
</evidence>
<keyword evidence="1" id="KW-0328">Glycosyltransferase</keyword>
<dbReference type="PIRSF" id="PIRSF016202">
    <property type="entry name" value="PH1107"/>
    <property type="match status" value="1"/>
</dbReference>
<sequence length="319" mass="34685">MTSTSADRSAALFTRYAGNPILSPSRWPYTVNAVMNAGAAQVGDQTLLLCRVEDRRGMSHLTVARSDDGFSNWVVDAEPLLAPEAGVVREQWGLEDARLTWSTELEAWAIAFTSFGPGGPSLSLATTTDFVTVERHGVVRPPEDKNGALLSRKVGGKYVLFHRPVTGHTQRADIWLSRSSDLQTWSPSEPVMSAREGGFWDCARIGIGPPPLETPEGWLLIYHGVRQTVAGALYRAGLALLDLDDPSKVIRRCAEWVLGPSEVYEQTGDVPGVVFPCGLLHDAELDRLRLYYGAADTCLAVATASYSEVLDFVLTHGEG</sequence>
<dbReference type="GO" id="GO:0016787">
    <property type="term" value="F:hydrolase activity"/>
    <property type="evidence" value="ECO:0007669"/>
    <property type="project" value="UniProtKB-KW"/>
</dbReference>
<dbReference type="Pfam" id="PF04041">
    <property type="entry name" value="Glyco_hydro_130"/>
    <property type="match status" value="1"/>
</dbReference>
<dbReference type="EMBL" id="JACHZG010000001">
    <property type="protein sequence ID" value="MBB3328386.1"/>
    <property type="molecule type" value="Genomic_DNA"/>
</dbReference>
<dbReference type="InterPro" id="IPR007184">
    <property type="entry name" value="Mannoside_phosphorylase"/>
</dbReference>
<dbReference type="AlphaFoldDB" id="A0A7W5P8Z5"/>
<dbReference type="SUPFAM" id="SSF75005">
    <property type="entry name" value="Arabinanase/levansucrase/invertase"/>
    <property type="match status" value="1"/>
</dbReference>
<evidence type="ECO:0000256" key="2">
    <source>
        <dbReference type="ARBA" id="ARBA00022679"/>
    </source>
</evidence>
<proteinExistence type="inferred from homology"/>
<dbReference type="Gene3D" id="2.115.10.20">
    <property type="entry name" value="Glycosyl hydrolase domain, family 43"/>
    <property type="match status" value="1"/>
</dbReference>
<dbReference type="GO" id="GO:0016757">
    <property type="term" value="F:glycosyltransferase activity"/>
    <property type="evidence" value="ECO:0007669"/>
    <property type="project" value="UniProtKB-KW"/>
</dbReference>
<keyword evidence="5" id="KW-1185">Reference proteome</keyword>
<name>A0A7W5P8Z5_9ACTN</name>
<accession>A0A7W5P8Z5</accession>
<organism evidence="4 5">
    <name type="scientific">Microlunatus antarcticus</name>
    <dbReference type="NCBI Taxonomy" id="53388"/>
    <lineage>
        <taxon>Bacteria</taxon>
        <taxon>Bacillati</taxon>
        <taxon>Actinomycetota</taxon>
        <taxon>Actinomycetes</taxon>
        <taxon>Propionibacteriales</taxon>
        <taxon>Propionibacteriaceae</taxon>
        <taxon>Microlunatus</taxon>
    </lineage>
</organism>
<dbReference type="RefSeq" id="WP_183340224.1">
    <property type="nucleotide sequence ID" value="NZ_JACHZG010000001.1"/>
</dbReference>
<keyword evidence="2" id="KW-0808">Transferase</keyword>
<gene>
    <name evidence="4" type="ORF">FHX39_003330</name>
</gene>
<dbReference type="InterPro" id="IPR023296">
    <property type="entry name" value="Glyco_hydro_beta-prop_sf"/>
</dbReference>
<dbReference type="CDD" id="cd18615">
    <property type="entry name" value="GH130"/>
    <property type="match status" value="1"/>
</dbReference>
<dbReference type="Proteomes" id="UP000565572">
    <property type="component" value="Unassembled WGS sequence"/>
</dbReference>
<comment type="similarity">
    <text evidence="3">Belongs to the glycosyl hydrolase 130 family.</text>
</comment>
<evidence type="ECO:0000313" key="5">
    <source>
        <dbReference type="Proteomes" id="UP000565572"/>
    </source>
</evidence>
<evidence type="ECO:0000256" key="1">
    <source>
        <dbReference type="ARBA" id="ARBA00022676"/>
    </source>
</evidence>
<protein>
    <submittedName>
        <fullName evidence="4">Putative GH43/DUF377 family glycosyl hydrolase</fullName>
    </submittedName>
</protein>
<reference evidence="4 5" key="1">
    <citation type="submission" date="2020-08" db="EMBL/GenBank/DDBJ databases">
        <title>Sequencing the genomes of 1000 actinobacteria strains.</title>
        <authorList>
            <person name="Klenk H.-P."/>
        </authorList>
    </citation>
    <scope>NUCLEOTIDE SEQUENCE [LARGE SCALE GENOMIC DNA]</scope>
    <source>
        <strain evidence="4 5">DSM 11053</strain>
    </source>
</reference>
<dbReference type="PANTHER" id="PTHR34106">
    <property type="entry name" value="GLYCOSIDASE"/>
    <property type="match status" value="1"/>
</dbReference>
<dbReference type="PANTHER" id="PTHR34106:SF5">
    <property type="entry name" value="GLYCOSIDASE"/>
    <property type="match status" value="1"/>
</dbReference>
<evidence type="ECO:0000256" key="3">
    <source>
        <dbReference type="ARBA" id="ARBA00024356"/>
    </source>
</evidence>